<dbReference type="AlphaFoldDB" id="A0A2N1PIY0"/>
<dbReference type="Proteomes" id="UP000233256">
    <property type="component" value="Unassembled WGS sequence"/>
</dbReference>
<dbReference type="EMBL" id="PGXC01000052">
    <property type="protein sequence ID" value="PKK88305.1"/>
    <property type="molecule type" value="Genomic_DNA"/>
</dbReference>
<keyword evidence="1" id="KW-1133">Transmembrane helix</keyword>
<gene>
    <name evidence="2" type="ORF">CVV64_19335</name>
</gene>
<reference evidence="2 3" key="1">
    <citation type="journal article" date="2017" name="ISME J.">
        <title>Potential for microbial H2 and metal transformations associated with novel bacteria and archaea in deep terrestrial subsurface sediments.</title>
        <authorList>
            <person name="Hernsdorf A.W."/>
            <person name="Amano Y."/>
            <person name="Miyakawa K."/>
            <person name="Ise K."/>
            <person name="Suzuki Y."/>
            <person name="Anantharaman K."/>
            <person name="Probst A."/>
            <person name="Burstein D."/>
            <person name="Thomas B.C."/>
            <person name="Banfield J.F."/>
        </authorList>
    </citation>
    <scope>NUCLEOTIDE SEQUENCE [LARGE SCALE GENOMIC DNA]</scope>
    <source>
        <strain evidence="2">HGW-Wallbacteria-1</strain>
    </source>
</reference>
<protein>
    <submittedName>
        <fullName evidence="2">Uncharacterized protein</fullName>
    </submittedName>
</protein>
<proteinExistence type="predicted"/>
<keyword evidence="1" id="KW-0812">Transmembrane</keyword>
<evidence type="ECO:0000313" key="2">
    <source>
        <dbReference type="EMBL" id="PKK88305.1"/>
    </source>
</evidence>
<organism evidence="2 3">
    <name type="scientific">Candidatus Wallbacteria bacterium HGW-Wallbacteria-1</name>
    <dbReference type="NCBI Taxonomy" id="2013854"/>
    <lineage>
        <taxon>Bacteria</taxon>
        <taxon>Candidatus Walliibacteriota</taxon>
    </lineage>
</organism>
<comment type="caution">
    <text evidence="2">The sequence shown here is derived from an EMBL/GenBank/DDBJ whole genome shotgun (WGS) entry which is preliminary data.</text>
</comment>
<evidence type="ECO:0000256" key="1">
    <source>
        <dbReference type="SAM" id="Phobius"/>
    </source>
</evidence>
<accession>A0A2N1PIY0</accession>
<keyword evidence="1" id="KW-0472">Membrane</keyword>
<feature type="transmembrane region" description="Helical" evidence="1">
    <location>
        <begin position="6"/>
        <end position="22"/>
    </location>
</feature>
<name>A0A2N1PIY0_9BACT</name>
<evidence type="ECO:0000313" key="3">
    <source>
        <dbReference type="Proteomes" id="UP000233256"/>
    </source>
</evidence>
<sequence length="339" mass="38113">MFGCLLNLMVMGLSLLVLMGVVKIALTTLAGLMGLVVSALMIWFTLYLMHKVVTFVVPGFFRNIANIFSWIFTETPVAAKKAGKAFKRAAGIDEASVVADFLAPYRTEKEEVFIGDPYDWAENLLGLVRQSQTGSGKTNSKVRKKGLKHKIREAIRARDMLLLQLRSSGDTERLNELVTGMAQTMQKLISLYMDLKPVVKNLKAQRATLDRLNGKIRKYETQLLREQDPSVEKSLRSAIRSCLESIEVLRTNRRRIKVFSIRVETATTKLENLAVMCLDSNESETSHVLDELDDLTAEIASSRRAFSEALEEIDQNSRASSMRASEDSEVLVEEKFLQN</sequence>